<evidence type="ECO:0000313" key="3">
    <source>
        <dbReference type="Proteomes" id="UP000638648"/>
    </source>
</evidence>
<accession>A0A927MZH8</accession>
<organism evidence="2 3">
    <name type="scientific">Actinopolymorpha pittospori</name>
    <dbReference type="NCBI Taxonomy" id="648752"/>
    <lineage>
        <taxon>Bacteria</taxon>
        <taxon>Bacillati</taxon>
        <taxon>Actinomycetota</taxon>
        <taxon>Actinomycetes</taxon>
        <taxon>Propionibacteriales</taxon>
        <taxon>Actinopolymorphaceae</taxon>
        <taxon>Actinopolymorpha</taxon>
    </lineage>
</organism>
<gene>
    <name evidence="2" type="ORF">HEB94_006678</name>
</gene>
<keyword evidence="2" id="KW-0418">Kinase</keyword>
<dbReference type="GO" id="GO:0016301">
    <property type="term" value="F:kinase activity"/>
    <property type="evidence" value="ECO:0007669"/>
    <property type="project" value="UniProtKB-KW"/>
</dbReference>
<keyword evidence="3" id="KW-1185">Reference proteome</keyword>
<dbReference type="Proteomes" id="UP000638648">
    <property type="component" value="Unassembled WGS sequence"/>
</dbReference>
<comment type="caution">
    <text evidence="2">The sequence shown here is derived from an EMBL/GenBank/DDBJ whole genome shotgun (WGS) entry which is preliminary data.</text>
</comment>
<dbReference type="InterPro" id="IPR002575">
    <property type="entry name" value="Aminoglycoside_PTrfase"/>
</dbReference>
<dbReference type="Pfam" id="PF01636">
    <property type="entry name" value="APH"/>
    <property type="match status" value="1"/>
</dbReference>
<dbReference type="RefSeq" id="WP_345483220.1">
    <property type="nucleotide sequence ID" value="NZ_BAABJL010000265.1"/>
</dbReference>
<sequence length="160" mass="17707">MAELVRELHDLTAASALAGSREVVCHNDLASRNTVYRDSGDGSYLPVAFIDWDLAGPGSRIHDVAYLCWQFVIGDPDRPDPITAGKQLRLICDAYGLSERTDLLPAIMACQDRNWRQIEASANAGDEVSQRLRDLGAVRTGQATYQWTATHQHEIERVLG</sequence>
<evidence type="ECO:0000313" key="2">
    <source>
        <dbReference type="EMBL" id="MBE1609830.1"/>
    </source>
</evidence>
<reference evidence="2" key="1">
    <citation type="submission" date="2020-10" db="EMBL/GenBank/DDBJ databases">
        <title>Sequencing the genomes of 1000 actinobacteria strains.</title>
        <authorList>
            <person name="Klenk H.-P."/>
        </authorList>
    </citation>
    <scope>NUCLEOTIDE SEQUENCE</scope>
    <source>
        <strain evidence="2">DSM 45354</strain>
    </source>
</reference>
<keyword evidence="2" id="KW-0808">Transferase</keyword>
<evidence type="ECO:0000259" key="1">
    <source>
        <dbReference type="Pfam" id="PF01636"/>
    </source>
</evidence>
<feature type="domain" description="Aminoglycoside phosphotransferase" evidence="1">
    <location>
        <begin position="3"/>
        <end position="81"/>
    </location>
</feature>
<protein>
    <submittedName>
        <fullName evidence="2">Aminoglycoside phosphotransferase (APT) family kinase protein</fullName>
    </submittedName>
</protein>
<dbReference type="EMBL" id="JADBEM010000001">
    <property type="protein sequence ID" value="MBE1609830.1"/>
    <property type="molecule type" value="Genomic_DNA"/>
</dbReference>
<name>A0A927MZH8_9ACTN</name>
<dbReference type="InterPro" id="IPR011009">
    <property type="entry name" value="Kinase-like_dom_sf"/>
</dbReference>
<dbReference type="Gene3D" id="3.90.1200.10">
    <property type="match status" value="1"/>
</dbReference>
<dbReference type="SUPFAM" id="SSF56112">
    <property type="entry name" value="Protein kinase-like (PK-like)"/>
    <property type="match status" value="1"/>
</dbReference>
<proteinExistence type="predicted"/>
<dbReference type="AlphaFoldDB" id="A0A927MZH8"/>